<dbReference type="InterPro" id="IPR010982">
    <property type="entry name" value="Lambda_DNA-bd_dom_sf"/>
</dbReference>
<dbReference type="EMBL" id="JARQAJ010000001">
    <property type="protein sequence ID" value="MDT2758164.1"/>
    <property type="molecule type" value="Genomic_DNA"/>
</dbReference>
<dbReference type="Proteomes" id="UP001181046">
    <property type="component" value="Unassembled WGS sequence"/>
</dbReference>
<keyword evidence="2" id="KW-1133">Transmembrane helix</keyword>
<feature type="transmembrane region" description="Helical" evidence="2">
    <location>
        <begin position="78"/>
        <end position="100"/>
    </location>
</feature>
<feature type="domain" description="HTH cro/C1-type" evidence="3">
    <location>
        <begin position="7"/>
        <end position="61"/>
    </location>
</feature>
<dbReference type="CDD" id="cd00093">
    <property type="entry name" value="HTH_XRE"/>
    <property type="match status" value="1"/>
</dbReference>
<comment type="caution">
    <text evidence="4">The sequence shown here is derived from an EMBL/GenBank/DDBJ whole genome shotgun (WGS) entry which is preliminary data.</text>
</comment>
<keyword evidence="2" id="KW-0812">Transmembrane</keyword>
<dbReference type="PANTHER" id="PTHR46558:SF15">
    <property type="entry name" value="HELIX-TURN-HELIX DOMAIN PROTEIN"/>
    <property type="match status" value="1"/>
</dbReference>
<sequence>MDLSLLLKKYRIKNELTQEQLAKKMYVSHQTISKWEIGINVPSIDNLLMLSDIYNISLDELIRGSSYFRKPFLVGKKFSFSFFIIVSFVWLLISLLFTGFGYQPQWLFWALFILGEINVLCTVIKDYWIITVKGIILCKYPDSYLKKLKKLFLILTKKETSEQFISYKEIRSVELIYTKKNRMSPFDINPDSFYIKLTDSEMKGNNLSISSKFIKFLPQAFSYIEKRNVPVYDENKLIPAIMEGTDLYTYMNNKLDLSQYLGHILVETAKTFSLFLNLQT</sequence>
<dbReference type="Gene3D" id="1.10.260.40">
    <property type="entry name" value="lambda repressor-like DNA-binding domains"/>
    <property type="match status" value="1"/>
</dbReference>
<dbReference type="Pfam" id="PF01381">
    <property type="entry name" value="HTH_3"/>
    <property type="match status" value="1"/>
</dbReference>
<keyword evidence="2" id="KW-0472">Membrane</keyword>
<dbReference type="SUPFAM" id="SSF47413">
    <property type="entry name" value="lambda repressor-like DNA-binding domains"/>
    <property type="match status" value="1"/>
</dbReference>
<dbReference type="PANTHER" id="PTHR46558">
    <property type="entry name" value="TRACRIPTIONAL REGULATORY PROTEIN-RELATED-RELATED"/>
    <property type="match status" value="1"/>
</dbReference>
<reference evidence="4" key="1">
    <citation type="submission" date="2023-03" db="EMBL/GenBank/DDBJ databases">
        <authorList>
            <person name="Shen W."/>
            <person name="Cai J."/>
        </authorList>
    </citation>
    <scope>NUCLEOTIDE SEQUENCE</scope>
    <source>
        <strain evidence="4">P66-3</strain>
    </source>
</reference>
<evidence type="ECO:0000313" key="4">
    <source>
        <dbReference type="EMBL" id="MDT2758164.1"/>
    </source>
</evidence>
<protein>
    <submittedName>
        <fullName evidence="4">Helix-turn-helix transcriptional regulator</fullName>
    </submittedName>
</protein>
<dbReference type="RefSeq" id="WP_311829076.1">
    <property type="nucleotide sequence ID" value="NZ_JARQAJ010000001.1"/>
</dbReference>
<dbReference type="PROSITE" id="PS50943">
    <property type="entry name" value="HTH_CROC1"/>
    <property type="match status" value="1"/>
</dbReference>
<evidence type="ECO:0000256" key="2">
    <source>
        <dbReference type="SAM" id="Phobius"/>
    </source>
</evidence>
<name>A0ABU3F670_9ENTE</name>
<gene>
    <name evidence="4" type="ORF">P7H27_00005</name>
</gene>
<keyword evidence="5" id="KW-1185">Reference proteome</keyword>
<proteinExistence type="predicted"/>
<dbReference type="InterPro" id="IPR001387">
    <property type="entry name" value="Cro/C1-type_HTH"/>
</dbReference>
<feature type="non-terminal residue" evidence="4">
    <location>
        <position position="280"/>
    </location>
</feature>
<feature type="transmembrane region" description="Helical" evidence="2">
    <location>
        <begin position="106"/>
        <end position="124"/>
    </location>
</feature>
<evidence type="ECO:0000313" key="5">
    <source>
        <dbReference type="Proteomes" id="UP001181046"/>
    </source>
</evidence>
<keyword evidence="1" id="KW-0238">DNA-binding</keyword>
<dbReference type="SMART" id="SM00530">
    <property type="entry name" value="HTH_XRE"/>
    <property type="match status" value="1"/>
</dbReference>
<evidence type="ECO:0000259" key="3">
    <source>
        <dbReference type="PROSITE" id="PS50943"/>
    </source>
</evidence>
<evidence type="ECO:0000256" key="1">
    <source>
        <dbReference type="ARBA" id="ARBA00023125"/>
    </source>
</evidence>
<organism evidence="4 5">
    <name type="scientific">Enterococcus xiangfangensis</name>
    <dbReference type="NCBI Taxonomy" id="1296537"/>
    <lineage>
        <taxon>Bacteria</taxon>
        <taxon>Bacillati</taxon>
        <taxon>Bacillota</taxon>
        <taxon>Bacilli</taxon>
        <taxon>Lactobacillales</taxon>
        <taxon>Enterococcaceae</taxon>
        <taxon>Enterococcus</taxon>
    </lineage>
</organism>
<accession>A0ABU3F670</accession>